<dbReference type="EMBL" id="CP009417">
    <property type="protein sequence ID" value="AJD93221.1"/>
    <property type="molecule type" value="Genomic_DNA"/>
</dbReference>
<dbReference type="AlphaFoldDB" id="A0A0B5ASX9"/>
<dbReference type="OrthoDB" id="2990332at2"/>
<gene>
    <name evidence="1" type="ORF">JMA_39030</name>
</gene>
<reference evidence="1 2" key="1">
    <citation type="submission" date="2014-08" db="EMBL/GenBank/DDBJ databases">
        <title>Complete genome of a marine bacteria Jeotgalibacillus malaysiensis.</title>
        <authorList>
            <person name="Yaakop A.S."/>
            <person name="Chan K.-G."/>
            <person name="Goh K.M."/>
        </authorList>
    </citation>
    <scope>NUCLEOTIDE SEQUENCE [LARGE SCALE GENOMIC DNA]</scope>
    <source>
        <strain evidence="1 2">D5</strain>
        <plasmid evidence="2">Plasmid</plasmid>
    </source>
</reference>
<geneLocation type="plasmid" evidence="2"/>
<evidence type="ECO:0000313" key="2">
    <source>
        <dbReference type="Proteomes" id="UP000031449"/>
    </source>
</evidence>
<name>A0A0B5ASX9_9BACL</name>
<protein>
    <submittedName>
        <fullName evidence="1">Uncharacterized protein</fullName>
    </submittedName>
</protein>
<dbReference type="HOGENOM" id="CLU_1308750_0_0_9"/>
<keyword evidence="2" id="KW-1185">Reference proteome</keyword>
<dbReference type="KEGG" id="jeo:JMA_39030"/>
<dbReference type="Proteomes" id="UP000031449">
    <property type="component" value="Plasmid unnamed"/>
</dbReference>
<dbReference type="BioCyc" id="JESP1508404:G14D9-13187-MONOMER"/>
<evidence type="ECO:0000313" key="1">
    <source>
        <dbReference type="EMBL" id="AJD93221.1"/>
    </source>
</evidence>
<proteinExistence type="predicted"/>
<accession>A0A0B5ASX9</accession>
<organism evidence="1 2">
    <name type="scientific">Jeotgalibacillus malaysiensis</name>
    <dbReference type="NCBI Taxonomy" id="1508404"/>
    <lineage>
        <taxon>Bacteria</taxon>
        <taxon>Bacillati</taxon>
        <taxon>Bacillota</taxon>
        <taxon>Bacilli</taxon>
        <taxon>Bacillales</taxon>
        <taxon>Caryophanaceae</taxon>
        <taxon>Jeotgalibacillus</taxon>
    </lineage>
</organism>
<sequence>MSETVYFKGVLKVVEKMEGETLEAQCKRLLGVAELPSYFESYQEYLMDEHDGEFVVKDDVLYRVEKHKVDPDTDVFRASVNENGEIEFDVRYYNGGCRFDDAIHEALKTIEPEKVERQKAKTEKAERQKRYRYFFSFSDNRGRVGRGTIELNRLITGISHIEDIEQMLSERYDGEKFFVTNYQLMEAFDVVPVKEKECKVIIHEFKVWTV</sequence>
<keyword evidence="1" id="KW-0614">Plasmid</keyword>